<evidence type="ECO:0000259" key="4">
    <source>
        <dbReference type="PROSITE" id="PS00662"/>
    </source>
</evidence>
<evidence type="ECO:0000313" key="5">
    <source>
        <dbReference type="EMBL" id="RZI00125.1"/>
    </source>
</evidence>
<dbReference type="CDD" id="cd01129">
    <property type="entry name" value="PulE-GspE-like"/>
    <property type="match status" value="1"/>
</dbReference>
<gene>
    <name evidence="5" type="ORF">EIG99_12435</name>
</gene>
<dbReference type="PANTHER" id="PTHR30258:SF2">
    <property type="entry name" value="COMG OPERON PROTEIN 1"/>
    <property type="match status" value="1"/>
</dbReference>
<dbReference type="PANTHER" id="PTHR30258">
    <property type="entry name" value="TYPE II SECRETION SYSTEM PROTEIN GSPE-RELATED"/>
    <property type="match status" value="1"/>
</dbReference>
<evidence type="ECO:0000256" key="2">
    <source>
        <dbReference type="ARBA" id="ARBA00022741"/>
    </source>
</evidence>
<proteinExistence type="inferred from homology"/>
<dbReference type="InterPro" id="IPR001482">
    <property type="entry name" value="T2SS/T4SS_dom"/>
</dbReference>
<dbReference type="AlphaFoldDB" id="A0A4Q7CMA5"/>
<reference evidence="5 6" key="1">
    <citation type="submission" date="2018-11" db="EMBL/GenBank/DDBJ databases">
        <title>Genomic profiling of Staphylococcus species from a Poultry farm system in KwaZulu-Natal, South Africa.</title>
        <authorList>
            <person name="Amoako D.G."/>
            <person name="Somboro A.M."/>
            <person name="Abia A.L.K."/>
            <person name="Bester L.A."/>
            <person name="Essack S.Y."/>
        </authorList>
    </citation>
    <scope>NUCLEOTIDE SEQUENCE [LARGE SCALE GENOMIC DNA]</scope>
    <source>
        <strain evidence="5 6">SA11</strain>
    </source>
</reference>
<name>A0A4Q7CMA5_9STAP</name>
<dbReference type="Gene3D" id="3.40.50.300">
    <property type="entry name" value="P-loop containing nucleotide triphosphate hydrolases"/>
    <property type="match status" value="1"/>
</dbReference>
<organism evidence="5 6">
    <name type="scientific">Staphylococcus condimenti</name>
    <dbReference type="NCBI Taxonomy" id="70255"/>
    <lineage>
        <taxon>Bacteria</taxon>
        <taxon>Bacillati</taxon>
        <taxon>Bacillota</taxon>
        <taxon>Bacilli</taxon>
        <taxon>Bacillales</taxon>
        <taxon>Staphylococcaceae</taxon>
        <taxon>Staphylococcus</taxon>
    </lineage>
</organism>
<evidence type="ECO:0000256" key="3">
    <source>
        <dbReference type="ARBA" id="ARBA00022840"/>
    </source>
</evidence>
<dbReference type="EMBL" id="RQTE01000335">
    <property type="protein sequence ID" value="RZI00125.1"/>
    <property type="molecule type" value="Genomic_DNA"/>
</dbReference>
<dbReference type="GO" id="GO:0005524">
    <property type="term" value="F:ATP binding"/>
    <property type="evidence" value="ECO:0007669"/>
    <property type="project" value="UniProtKB-KW"/>
</dbReference>
<keyword evidence="2" id="KW-0547">Nucleotide-binding</keyword>
<evidence type="ECO:0000313" key="6">
    <source>
        <dbReference type="Proteomes" id="UP000293854"/>
    </source>
</evidence>
<dbReference type="NCBIfam" id="NF041000">
    <property type="entry name" value="ATPase_ComGA"/>
    <property type="match status" value="1"/>
</dbReference>
<dbReference type="Pfam" id="PF00437">
    <property type="entry name" value="T2SSE"/>
    <property type="match status" value="1"/>
</dbReference>
<dbReference type="InterPro" id="IPR027417">
    <property type="entry name" value="P-loop_NTPase"/>
</dbReference>
<protein>
    <submittedName>
        <fullName evidence="5">Type II/IV secretion system protein</fullName>
    </submittedName>
</protein>
<feature type="domain" description="Bacterial type II secretion system protein E" evidence="4">
    <location>
        <begin position="196"/>
        <end position="210"/>
    </location>
</feature>
<dbReference type="Gene3D" id="3.30.450.90">
    <property type="match status" value="1"/>
</dbReference>
<dbReference type="GO" id="GO:0005886">
    <property type="term" value="C:plasma membrane"/>
    <property type="evidence" value="ECO:0007669"/>
    <property type="project" value="TreeGrafter"/>
</dbReference>
<dbReference type="Proteomes" id="UP000293854">
    <property type="component" value="Unassembled WGS sequence"/>
</dbReference>
<accession>A0A4Q7CMA5</accession>
<sequence length="324" mass="36942">MKRLLDTILTDAISKNVSDIHFIPIEKEVLIKFRIHDELINYDNIEILTYSKLLTFMKFQAGLDVSNYHQAQSGQTTFKHQKLFNLRISTLPLSLGIESCVIRLSPQYFYQDGNCDGPKHFYHLMNKKQGLILFTGPTGSGKSTMMYEMVSFALKNLHLNIITVEDPVEKRISGITQISVNEKAGIDYENSFKAILRCDPDIILIGEIRDAYIAKCVIQAALSGHLVLSTLHSNDCEGALLRLLEMGISPQEAQQSIALISNQRLVTNQHGSRELAYETMYQSDIQYFFKHDHTMPKHFMKLSKVLTQMSEEGVICEEVLKRYT</sequence>
<dbReference type="SUPFAM" id="SSF52540">
    <property type="entry name" value="P-loop containing nucleoside triphosphate hydrolases"/>
    <property type="match status" value="1"/>
</dbReference>
<evidence type="ECO:0000256" key="1">
    <source>
        <dbReference type="ARBA" id="ARBA00006611"/>
    </source>
</evidence>
<dbReference type="PROSITE" id="PS00662">
    <property type="entry name" value="T2SP_E"/>
    <property type="match status" value="1"/>
</dbReference>
<dbReference type="InterPro" id="IPR047667">
    <property type="entry name" value="ATPase_ComGA"/>
</dbReference>
<comment type="caution">
    <text evidence="5">The sequence shown here is derived from an EMBL/GenBank/DDBJ whole genome shotgun (WGS) entry which is preliminary data.</text>
</comment>
<dbReference type="GO" id="GO:0016887">
    <property type="term" value="F:ATP hydrolysis activity"/>
    <property type="evidence" value="ECO:0007669"/>
    <property type="project" value="TreeGrafter"/>
</dbReference>
<dbReference type="RefSeq" id="WP_130135803.1">
    <property type="nucleotide sequence ID" value="NZ_RQTE01000335.1"/>
</dbReference>
<comment type="similarity">
    <text evidence="1">Belongs to the GSP E family.</text>
</comment>
<keyword evidence="3" id="KW-0067">ATP-binding</keyword>